<protein>
    <submittedName>
        <fullName evidence="2">Uncharacterized protein</fullName>
    </submittedName>
</protein>
<feature type="transmembrane region" description="Helical" evidence="1">
    <location>
        <begin position="12"/>
        <end position="32"/>
    </location>
</feature>
<proteinExistence type="predicted"/>
<organism evidence="2 3">
    <name type="scientific">Candidatus Nanohalobium constans</name>
    <dbReference type="NCBI Taxonomy" id="2565781"/>
    <lineage>
        <taxon>Archaea</taxon>
        <taxon>Candidatus Nanohalarchaeota</taxon>
        <taxon>Candidatus Nanohalobia</taxon>
        <taxon>Candidatus Nanohalobiales</taxon>
        <taxon>Candidatus Nanohalobiaceae</taxon>
        <taxon>Candidatus Nanohalobium</taxon>
    </lineage>
</organism>
<sequence>MELELDLELDKAKAGFLTAGILIGIIASFGFANSPIASPDNSQRLVSFLENQSGQDLEALSTENAGQFQKIDVRTEDDQLTTYYTDGEKFTSQMQDIEQLRQQTQRLADFSQCLQDSGTVMFGNTSQRSTQAQIQALGGTQVVAPIYQDVSNNQTIEAVRQIGLQQVPAFYRNQSAIQGTQQLDQVEQFTGCSLEN</sequence>
<name>A0A5Q0UGA3_9ARCH</name>
<dbReference type="GeneID" id="42364712"/>
<dbReference type="RefSeq" id="WP_153549969.1">
    <property type="nucleotide sequence ID" value="NZ_CP040089.1"/>
</dbReference>
<dbReference type="Gene3D" id="3.40.30.10">
    <property type="entry name" value="Glutaredoxin"/>
    <property type="match status" value="1"/>
</dbReference>
<keyword evidence="1" id="KW-0812">Transmembrane</keyword>
<evidence type="ECO:0000256" key="1">
    <source>
        <dbReference type="SAM" id="Phobius"/>
    </source>
</evidence>
<dbReference type="KEGG" id="ncon:LC1Nh_0329"/>
<keyword evidence="3" id="KW-1185">Reference proteome</keyword>
<keyword evidence="1" id="KW-0472">Membrane</keyword>
<keyword evidence="1" id="KW-1133">Transmembrane helix</keyword>
<dbReference type="EMBL" id="CP040089">
    <property type="protein sequence ID" value="QGA80230.1"/>
    <property type="molecule type" value="Genomic_DNA"/>
</dbReference>
<reference evidence="3" key="1">
    <citation type="submission" date="2019-05" db="EMBL/GenBank/DDBJ databases">
        <title>Candidatus Nanohalobium constans, a novel model system to study the DPANN nano-sized archaea: genomic and physiological characterization of a nanoarchaeon co-cultured with its chitinotrophic host.</title>
        <authorList>
            <person name="La Cono V."/>
            <person name="Arcadi E."/>
            <person name="Crisafi F."/>
            <person name="Denaro R."/>
            <person name="La Spada G."/>
            <person name="Messina E."/>
            <person name="Smedile F."/>
            <person name="Toshchakov S.V."/>
            <person name="Shevchenko M.A."/>
            <person name="Golyshin P.N."/>
            <person name="Golyshina O.V."/>
            <person name="Ferrer M."/>
            <person name="Rohde M."/>
            <person name="Mushegian A."/>
            <person name="Sorokin D.Y."/>
            <person name="Giuliano L."/>
            <person name="Yakimov M.M."/>
        </authorList>
    </citation>
    <scope>NUCLEOTIDE SEQUENCE [LARGE SCALE GENOMIC DNA]</scope>
    <source>
        <strain evidence="3">LC1Nh</strain>
    </source>
</reference>
<gene>
    <name evidence="2" type="ORF">LC1Nh_0329</name>
</gene>
<dbReference type="AlphaFoldDB" id="A0A5Q0UGA3"/>
<evidence type="ECO:0000313" key="3">
    <source>
        <dbReference type="Proteomes" id="UP000377803"/>
    </source>
</evidence>
<accession>A0A5Q0UGA3</accession>
<dbReference type="Proteomes" id="UP000377803">
    <property type="component" value="Chromosome"/>
</dbReference>
<evidence type="ECO:0000313" key="2">
    <source>
        <dbReference type="EMBL" id="QGA80230.1"/>
    </source>
</evidence>